<proteinExistence type="predicted"/>
<feature type="region of interest" description="Disordered" evidence="1">
    <location>
        <begin position="356"/>
        <end position="422"/>
    </location>
</feature>
<name>A0AAE0JPY4_9PEZI</name>
<dbReference type="RefSeq" id="XP_062686935.1">
    <property type="nucleotide sequence ID" value="XM_062823957.1"/>
</dbReference>
<evidence type="ECO:0000313" key="2">
    <source>
        <dbReference type="EMBL" id="KAK3355557.1"/>
    </source>
</evidence>
<dbReference type="AlphaFoldDB" id="A0AAE0JPY4"/>
<feature type="compositionally biased region" description="Basic and acidic residues" evidence="1">
    <location>
        <begin position="360"/>
        <end position="376"/>
    </location>
</feature>
<dbReference type="Proteomes" id="UP001278500">
    <property type="component" value="Unassembled WGS sequence"/>
</dbReference>
<gene>
    <name evidence="2" type="ORF">B0H65DRAFT_414979</name>
</gene>
<feature type="compositionally biased region" description="Low complexity" evidence="1">
    <location>
        <begin position="379"/>
        <end position="395"/>
    </location>
</feature>
<evidence type="ECO:0000313" key="3">
    <source>
        <dbReference type="Proteomes" id="UP001278500"/>
    </source>
</evidence>
<keyword evidence="3" id="KW-1185">Reference proteome</keyword>
<feature type="region of interest" description="Disordered" evidence="1">
    <location>
        <begin position="1"/>
        <end position="89"/>
    </location>
</feature>
<sequence>MTIEEYDQYEQAYRDESDHEEYIRGNDINKENKAPSHSHSVPPTLRAPLANTFEEREERPLATVEREEPTVHTDLPDAIRSGSDTDTTDQMDRNEELQAQLAYLNRLADVNQTRIKELEIQQLAYNRQRRHIHRQDRWDYEDTFKDSQKKPEELIALIQASLQGLKKKITRDSKWTHKFNLDEKYNRQIQTEFYAGPIDDDSFIEPYPPRQSFQSIGVTAFEANVYTVCDRPWSPQAGDHPQVHPGHPSHGKIAWIQCLYDACPWHLSYKMEHDHFPQRVWENDVPIPVRTAHHKDSISMWDTCTPRKRDGGGRLMRLVLKDGYTRECMESPHTRYQDCCKINCAVHMADKARQWHSRQAMREERAFQRTQRKEETAVAASSSTSETASGSSSKSKSQRKRRARGGRRRQGNGASSSREDHE</sequence>
<reference evidence="2" key="1">
    <citation type="journal article" date="2023" name="Mol. Phylogenet. Evol.">
        <title>Genome-scale phylogeny and comparative genomics of the fungal order Sordariales.</title>
        <authorList>
            <person name="Hensen N."/>
            <person name="Bonometti L."/>
            <person name="Westerberg I."/>
            <person name="Brannstrom I.O."/>
            <person name="Guillou S."/>
            <person name="Cros-Aarteil S."/>
            <person name="Calhoun S."/>
            <person name="Haridas S."/>
            <person name="Kuo A."/>
            <person name="Mondo S."/>
            <person name="Pangilinan J."/>
            <person name="Riley R."/>
            <person name="LaButti K."/>
            <person name="Andreopoulos B."/>
            <person name="Lipzen A."/>
            <person name="Chen C."/>
            <person name="Yan M."/>
            <person name="Daum C."/>
            <person name="Ng V."/>
            <person name="Clum A."/>
            <person name="Steindorff A."/>
            <person name="Ohm R.A."/>
            <person name="Martin F."/>
            <person name="Silar P."/>
            <person name="Natvig D.O."/>
            <person name="Lalanne C."/>
            <person name="Gautier V."/>
            <person name="Ament-Velasquez S.L."/>
            <person name="Kruys A."/>
            <person name="Hutchinson M.I."/>
            <person name="Powell A.J."/>
            <person name="Barry K."/>
            <person name="Miller A.N."/>
            <person name="Grigoriev I.V."/>
            <person name="Debuchy R."/>
            <person name="Gladieux P."/>
            <person name="Hiltunen Thoren M."/>
            <person name="Johannesson H."/>
        </authorList>
    </citation>
    <scope>NUCLEOTIDE SEQUENCE</scope>
    <source>
        <strain evidence="2">CBS 560.94</strain>
    </source>
</reference>
<protein>
    <submittedName>
        <fullName evidence="2">Uncharacterized protein</fullName>
    </submittedName>
</protein>
<evidence type="ECO:0000256" key="1">
    <source>
        <dbReference type="SAM" id="MobiDB-lite"/>
    </source>
</evidence>
<feature type="compositionally biased region" description="Basic and acidic residues" evidence="1">
    <location>
        <begin position="53"/>
        <end position="77"/>
    </location>
</feature>
<comment type="caution">
    <text evidence="2">The sequence shown here is derived from an EMBL/GenBank/DDBJ whole genome shotgun (WGS) entry which is preliminary data.</text>
</comment>
<feature type="compositionally biased region" description="Basic residues" evidence="1">
    <location>
        <begin position="396"/>
        <end position="410"/>
    </location>
</feature>
<organism evidence="2 3">
    <name type="scientific">Neurospora tetraspora</name>
    <dbReference type="NCBI Taxonomy" id="94610"/>
    <lineage>
        <taxon>Eukaryota</taxon>
        <taxon>Fungi</taxon>
        <taxon>Dikarya</taxon>
        <taxon>Ascomycota</taxon>
        <taxon>Pezizomycotina</taxon>
        <taxon>Sordariomycetes</taxon>
        <taxon>Sordariomycetidae</taxon>
        <taxon>Sordariales</taxon>
        <taxon>Sordariaceae</taxon>
        <taxon>Neurospora</taxon>
    </lineage>
</organism>
<accession>A0AAE0JPY4</accession>
<dbReference type="GeneID" id="87861111"/>
<dbReference type="EMBL" id="JAUEPP010000001">
    <property type="protein sequence ID" value="KAK3355557.1"/>
    <property type="molecule type" value="Genomic_DNA"/>
</dbReference>
<reference evidence="2" key="2">
    <citation type="submission" date="2023-06" db="EMBL/GenBank/DDBJ databases">
        <authorList>
            <consortium name="Lawrence Berkeley National Laboratory"/>
            <person name="Haridas S."/>
            <person name="Hensen N."/>
            <person name="Bonometti L."/>
            <person name="Westerberg I."/>
            <person name="Brannstrom I.O."/>
            <person name="Guillou S."/>
            <person name="Cros-Aarteil S."/>
            <person name="Calhoun S."/>
            <person name="Kuo A."/>
            <person name="Mondo S."/>
            <person name="Pangilinan J."/>
            <person name="Riley R."/>
            <person name="Labutti K."/>
            <person name="Andreopoulos B."/>
            <person name="Lipzen A."/>
            <person name="Chen C."/>
            <person name="Yanf M."/>
            <person name="Daum C."/>
            <person name="Ng V."/>
            <person name="Clum A."/>
            <person name="Steindorff A."/>
            <person name="Ohm R."/>
            <person name="Martin F."/>
            <person name="Silar P."/>
            <person name="Natvig D."/>
            <person name="Lalanne C."/>
            <person name="Gautier V."/>
            <person name="Ament-Velasquez S.L."/>
            <person name="Kruys A."/>
            <person name="Hutchinson M.I."/>
            <person name="Powell A.J."/>
            <person name="Barry K."/>
            <person name="Miller A.N."/>
            <person name="Grigoriev I.V."/>
            <person name="Debuchy R."/>
            <person name="Gladieux P."/>
            <person name="Thoren M.H."/>
            <person name="Johannesson H."/>
        </authorList>
    </citation>
    <scope>NUCLEOTIDE SEQUENCE</scope>
    <source>
        <strain evidence="2">CBS 560.94</strain>
    </source>
</reference>
<feature type="compositionally biased region" description="Basic and acidic residues" evidence="1">
    <location>
        <begin position="12"/>
        <end position="34"/>
    </location>
</feature>